<comment type="caution">
    <text evidence="5">The sequence shown here is derived from an EMBL/GenBank/DDBJ whole genome shotgun (WGS) entry which is preliminary data.</text>
</comment>
<dbReference type="InterPro" id="IPR057733">
    <property type="entry name" value="UBE2O-like_SH3-B"/>
</dbReference>
<dbReference type="SMART" id="SM00212">
    <property type="entry name" value="UBCc"/>
    <property type="match status" value="1"/>
</dbReference>
<protein>
    <recommendedName>
        <fullName evidence="4">UBC core domain-containing protein</fullName>
    </recommendedName>
</protein>
<dbReference type="AlphaFoldDB" id="A0AAD8TRZ4"/>
<evidence type="ECO:0000256" key="3">
    <source>
        <dbReference type="SAM" id="MobiDB-lite"/>
    </source>
</evidence>
<evidence type="ECO:0000256" key="2">
    <source>
        <dbReference type="ARBA" id="ARBA00022786"/>
    </source>
</evidence>
<dbReference type="Gene3D" id="3.10.110.10">
    <property type="entry name" value="Ubiquitin Conjugating Enzyme"/>
    <property type="match status" value="2"/>
</dbReference>
<dbReference type="InterPro" id="IPR057734">
    <property type="entry name" value="UBE2O-like_SH3-C"/>
</dbReference>
<dbReference type="GO" id="GO:0061631">
    <property type="term" value="F:ubiquitin conjugating enzyme activity"/>
    <property type="evidence" value="ECO:0007669"/>
    <property type="project" value="TreeGrafter"/>
</dbReference>
<proteinExistence type="predicted"/>
<feature type="compositionally biased region" description="Acidic residues" evidence="3">
    <location>
        <begin position="289"/>
        <end position="307"/>
    </location>
</feature>
<reference evidence="5" key="1">
    <citation type="submission" date="2023-07" db="EMBL/GenBank/DDBJ databases">
        <title>A chromosome-level genome assembly of Lolium multiflorum.</title>
        <authorList>
            <person name="Chen Y."/>
            <person name="Copetti D."/>
            <person name="Kolliker R."/>
            <person name="Studer B."/>
        </authorList>
    </citation>
    <scope>NUCLEOTIDE SEQUENCE</scope>
    <source>
        <strain evidence="5">02402/16</strain>
        <tissue evidence="5">Leaf</tissue>
    </source>
</reference>
<dbReference type="SUPFAM" id="SSF54495">
    <property type="entry name" value="UBC-like"/>
    <property type="match status" value="1"/>
</dbReference>
<dbReference type="Pfam" id="PF23043">
    <property type="entry name" value="SH3-B_UBE2O"/>
    <property type="match status" value="1"/>
</dbReference>
<feature type="region of interest" description="Disordered" evidence="3">
    <location>
        <begin position="283"/>
        <end position="328"/>
    </location>
</feature>
<evidence type="ECO:0000313" key="5">
    <source>
        <dbReference type="EMBL" id="KAK1686699.1"/>
    </source>
</evidence>
<evidence type="ECO:0000313" key="6">
    <source>
        <dbReference type="Proteomes" id="UP001231189"/>
    </source>
</evidence>
<dbReference type="PROSITE" id="PS50127">
    <property type="entry name" value="UBC_2"/>
    <property type="match status" value="1"/>
</dbReference>
<dbReference type="InterPro" id="IPR057735">
    <property type="entry name" value="UBE2O-like_tSH3-B"/>
</dbReference>
<evidence type="ECO:0000256" key="1">
    <source>
        <dbReference type="ARBA" id="ARBA00022679"/>
    </source>
</evidence>
<keyword evidence="2" id="KW-0833">Ubl conjugation pathway</keyword>
<dbReference type="Pfam" id="PF23044">
    <property type="entry name" value="SH3-C_UBE2O"/>
    <property type="match status" value="1"/>
</dbReference>
<organism evidence="5 6">
    <name type="scientific">Lolium multiflorum</name>
    <name type="common">Italian ryegrass</name>
    <name type="synonym">Lolium perenne subsp. multiflorum</name>
    <dbReference type="NCBI Taxonomy" id="4521"/>
    <lineage>
        <taxon>Eukaryota</taxon>
        <taxon>Viridiplantae</taxon>
        <taxon>Streptophyta</taxon>
        <taxon>Embryophyta</taxon>
        <taxon>Tracheophyta</taxon>
        <taxon>Spermatophyta</taxon>
        <taxon>Magnoliopsida</taxon>
        <taxon>Liliopsida</taxon>
        <taxon>Poales</taxon>
        <taxon>Poaceae</taxon>
        <taxon>BOP clade</taxon>
        <taxon>Pooideae</taxon>
        <taxon>Poodae</taxon>
        <taxon>Poeae</taxon>
        <taxon>Poeae Chloroplast Group 2 (Poeae type)</taxon>
        <taxon>Loliodinae</taxon>
        <taxon>Loliinae</taxon>
        <taxon>Lolium</taxon>
    </lineage>
</organism>
<dbReference type="Pfam" id="PF23046">
    <property type="entry name" value="tSH3-B_UBE2O"/>
    <property type="match status" value="1"/>
</dbReference>
<dbReference type="CDD" id="cd23837">
    <property type="entry name" value="UBCc_UBE2O"/>
    <property type="match status" value="1"/>
</dbReference>
<accession>A0AAD8TRZ4</accession>
<dbReference type="InterPro" id="IPR000608">
    <property type="entry name" value="UBC"/>
</dbReference>
<dbReference type="Proteomes" id="UP001231189">
    <property type="component" value="Unassembled WGS sequence"/>
</dbReference>
<sequence>MDVVAVASPNIYLDDLVSFGRGILRQGIVHQDATVNNSLPVYTFEILLIDNSVVYKKAGDIRVLDRSHLHLGQVVGSASDIAGQIGVVTGVTTLLDLAERDSRGTATGLIRGVSPSNVRRVRFLSLGDFVVSGLWLGQVVEVSVDVDVLFDDGAVCRVTNADLKILQEVDGTRSLKYQRDQMNCDFYPGQSVTGRNRLSLFKTARWLNGYWNPCRNVGTVLKVETSGVLVYWIASMHCGNDKELVEASAPPAYQHPDELTFFCVASSCSWGVADQCFYREPRSAKTDDDNQDQEEEEEEEEENDDPCSENNQDVIDADQDAPMPTPTKQKDVIFYGKQLRKVFFEGHRRERRPQVRRHVEVEFPMTVASTSTSVDVLWQDGILQRGIPSATLVPFYMMNEHEFFPGQHVVENNTASDTNGNDDDATRRVGVVRSVDCKDQTVCVSWFKAGMCPDEAREVECIDTMSAYDLKLNHSPHYGDIVVRLLQSDSTDDGGSAALDGQKKKNADDADLSWVGHVVDLPDGHVQVKWGDGSMSMVLPHEVVAVTEENYIDLRTEMGDWVEDDDMDDAPEQAANTEMQGGSRGKNWAKVVQKEWKILENDLPETIYTRVFEDRMDLLRVVMVGASGTPYHHGLFFFDLQIPSSYPTEPPQVYYHSYGLRLNPNLYESGLVLNDQPYYNEAGYETLVGKPEGRRNALPYSENAYLLSLRTMLHVLRRPPRGFEEFVKDHFRRHGRFVLMTCDAALQGCVVGDAHATEATKEQPCSAGLKLALANMLPILMAAFTEIGAQGCEEFQKSYALSTAH</sequence>
<dbReference type="PANTHER" id="PTHR46116">
    <property type="entry name" value="(E3-INDEPENDENT) E2 UBIQUITIN-CONJUGATING ENZYME"/>
    <property type="match status" value="1"/>
</dbReference>
<gene>
    <name evidence="5" type="ORF">QYE76_047547</name>
</gene>
<dbReference type="Pfam" id="PF00179">
    <property type="entry name" value="UQ_con"/>
    <property type="match status" value="1"/>
</dbReference>
<keyword evidence="1" id="KW-0808">Transferase</keyword>
<dbReference type="PANTHER" id="PTHR46116:SF32">
    <property type="entry name" value="OS05G0153132 PROTEIN"/>
    <property type="match status" value="1"/>
</dbReference>
<evidence type="ECO:0000259" key="4">
    <source>
        <dbReference type="PROSITE" id="PS50127"/>
    </source>
</evidence>
<feature type="domain" description="UBC core" evidence="4">
    <location>
        <begin position="587"/>
        <end position="750"/>
    </location>
</feature>
<keyword evidence="6" id="KW-1185">Reference proteome</keyword>
<name>A0AAD8TRZ4_LOLMU</name>
<dbReference type="EMBL" id="JAUUTY010000002">
    <property type="protein sequence ID" value="KAK1686699.1"/>
    <property type="molecule type" value="Genomic_DNA"/>
</dbReference>
<dbReference type="InterPro" id="IPR016135">
    <property type="entry name" value="UBQ-conjugating_enzyme/RWD"/>
</dbReference>